<dbReference type="Gene3D" id="3.40.50.80">
    <property type="entry name" value="Nucleotide-binding domain of ferredoxin-NADP reductase (FNR) module"/>
    <property type="match status" value="1"/>
</dbReference>
<dbReference type="InterPro" id="IPR002869">
    <property type="entry name" value="Pyrv_flavodox_OxRed_cen"/>
</dbReference>
<dbReference type="SUPFAM" id="SSF63380">
    <property type="entry name" value="Riboflavin synthase domain-like"/>
    <property type="match status" value="1"/>
</dbReference>
<comment type="function">
    <text evidence="13">This enzyme catalyzes the 6-electron reduction of sulfite to sulfide. This is one of several activities required for the biosynthesis of L-cysteine from sulfate.</text>
</comment>
<comment type="catalytic activity">
    <reaction evidence="12">
        <text>hydrogen sulfide + 3 NADP(+) + 3 H2O = sulfite + 3 NADPH + 4 H(+)</text>
        <dbReference type="Rhea" id="RHEA:13801"/>
        <dbReference type="ChEBI" id="CHEBI:15377"/>
        <dbReference type="ChEBI" id="CHEBI:15378"/>
        <dbReference type="ChEBI" id="CHEBI:17359"/>
        <dbReference type="ChEBI" id="CHEBI:29919"/>
        <dbReference type="ChEBI" id="CHEBI:57783"/>
        <dbReference type="ChEBI" id="CHEBI:58349"/>
        <dbReference type="EC" id="1.8.1.2"/>
    </reaction>
</comment>
<keyword evidence="5" id="KW-0813">Transport</keyword>
<accession>A0A4Q1BJQ5</accession>
<dbReference type="Proteomes" id="UP000289152">
    <property type="component" value="Unassembled WGS sequence"/>
</dbReference>
<evidence type="ECO:0000313" key="17">
    <source>
        <dbReference type="Proteomes" id="UP000289152"/>
    </source>
</evidence>
<evidence type="ECO:0000256" key="5">
    <source>
        <dbReference type="ARBA" id="ARBA00022448"/>
    </source>
</evidence>
<evidence type="ECO:0000256" key="14">
    <source>
        <dbReference type="SAM" id="MobiDB-lite"/>
    </source>
</evidence>
<dbReference type="InParanoid" id="A0A4Q1BJQ5"/>
<dbReference type="PROSITE" id="PS51384">
    <property type="entry name" value="FAD_FR"/>
    <property type="match status" value="1"/>
</dbReference>
<evidence type="ECO:0000256" key="1">
    <source>
        <dbReference type="ARBA" id="ARBA00001917"/>
    </source>
</evidence>
<evidence type="ECO:0000256" key="8">
    <source>
        <dbReference type="ARBA" id="ARBA00022827"/>
    </source>
</evidence>
<keyword evidence="6" id="KW-0285">Flavoprotein</keyword>
<evidence type="ECO:0000256" key="10">
    <source>
        <dbReference type="ARBA" id="ARBA00022982"/>
    </source>
</evidence>
<proteinExistence type="predicted"/>
<dbReference type="PANTHER" id="PTHR19384:SF109">
    <property type="entry name" value="SULFITE REDUCTASE [NADPH] FLAVOPROTEIN COMPONENT"/>
    <property type="match status" value="1"/>
</dbReference>
<keyword evidence="9" id="KW-0521">NADP</keyword>
<organism evidence="16 17">
    <name type="scientific">Tremella mesenterica</name>
    <name type="common">Jelly fungus</name>
    <dbReference type="NCBI Taxonomy" id="5217"/>
    <lineage>
        <taxon>Eukaryota</taxon>
        <taxon>Fungi</taxon>
        <taxon>Dikarya</taxon>
        <taxon>Basidiomycota</taxon>
        <taxon>Agaricomycotina</taxon>
        <taxon>Tremellomycetes</taxon>
        <taxon>Tremellales</taxon>
        <taxon>Tremellaceae</taxon>
        <taxon>Tremella</taxon>
    </lineage>
</organism>
<dbReference type="FunFam" id="1.20.990.10:FF:000010">
    <property type="entry name" value="Sulfite reductase [NADPH] flavoprotein component"/>
    <property type="match status" value="1"/>
</dbReference>
<dbReference type="PANTHER" id="PTHR19384">
    <property type="entry name" value="NITRIC OXIDE SYNTHASE-RELATED"/>
    <property type="match status" value="1"/>
</dbReference>
<feature type="domain" description="FAD-binding FR-type" evidence="15">
    <location>
        <begin position="667"/>
        <end position="898"/>
    </location>
</feature>
<protein>
    <recommendedName>
        <fullName evidence="4">assimilatory sulfite reductase (NADPH)</fullName>
        <ecNumber evidence="4">1.8.1.2</ecNumber>
    </recommendedName>
</protein>
<feature type="region of interest" description="Disordered" evidence="14">
    <location>
        <begin position="34"/>
        <end position="62"/>
    </location>
</feature>
<dbReference type="VEuPathDB" id="FungiDB:TREMEDRAFT_71142"/>
<evidence type="ECO:0000256" key="11">
    <source>
        <dbReference type="ARBA" id="ARBA00023002"/>
    </source>
</evidence>
<dbReference type="InterPro" id="IPR039261">
    <property type="entry name" value="FNR_nucleotide-bd"/>
</dbReference>
<evidence type="ECO:0000256" key="13">
    <source>
        <dbReference type="ARBA" id="ARBA00059320"/>
    </source>
</evidence>
<sequence>MAPIALTSALTSPPGVPIKKSQIANLNRDAGLNLDADGSSTPYSASSTAVSEYGSDAPKIPSSPLRTEILDAALPKPKPTGGREWFDSLLEASRPTLSTRGGEVVYASAIEVLETVAIQRSTSVWVYDDASLIGFGARALQLGIDKVHPLQTRQGAGLEIAGYSIKSSGTLSVFATTSTLPYLLPNLSKFKDDIIIHLATTVTDKDLTFGDSLSVPGTLKLLANLPDNWDVVFSSGKDIVDTASRLYDQPGRIIHVVESTFSGRETTAYTFPGASNLQATDLSLINSDFEELLVAPSSYLTSAIVSSLPPSVGLVSLNTLYPSSDELFAVLAGERRKTVSVLGASKADADALKAVILSILYSSAGSSKAILPLVTSVVVTSPTDLYPPSRADKTKTVAFYTPPPCPLPQLVSHLFLSSPTLTTRVAQFGSSGARGVKSVLSLAPSSAPARPLSVNEPSDVVWVSDPNVLKSTNLLDDIVDGGIIVFELPWSVEEVPVKLSRQEIITIKEKKLRVFLLNLDPSHPYNQAREQVAFLLLYTGKKTLPQGIWKLLDTFYAGQIGREEIEDAQSSLVEITTSFWEIPELEGGKVEKVKTKWEWDALPGFSGVVDFMEDEKPHLGQWDIAARHLLFREAYAISDSPKIASVDSPPDADLQGSISALRPSMSDETFLVKVSENRRLTPMTYDRNVFHMELDTCNTGLKYEIGEAIGIHGWNDSAEVSDFCSWYGLDPNALVSFPCPIRQGTTETRTVYQLLQQNVDLFGRPGKAFYAALSKVATSKADSMTLKFISAPEGQELFKRMAEKETVTFADVLKKFKTARPGVEGLVGLIPEIKPRHYSIASSQKAVGDKVELLIVTVDWVDSKGSPRFGQCTRYLAALKPGDKVTVSIKPSVMKLPPSPRQPIIMSGLGTGAAPFRAFMQHRAYQRSIGQTVGPLIYYFGSRYRSQEYLYGEEIEAYIASGIISHAGLAFSRDGKDKVYIQHKMKQDKKMLAKLLKGQGEDAAYFYLCGPTWPVPDVYEALVSSLEEEGGMGRGEAEEFIEKLKDEERYVLEVY</sequence>
<dbReference type="InterPro" id="IPR003097">
    <property type="entry name" value="CysJ-like_FAD-binding"/>
</dbReference>
<dbReference type="InterPro" id="IPR001433">
    <property type="entry name" value="OxRdtase_FAD/NAD-bd"/>
</dbReference>
<dbReference type="EC" id="1.8.1.2" evidence="4"/>
<dbReference type="STRING" id="5217.A0A4Q1BJQ5"/>
<keyword evidence="10" id="KW-0249">Electron transport</keyword>
<dbReference type="Pfam" id="PF00175">
    <property type="entry name" value="NAD_binding_1"/>
    <property type="match status" value="1"/>
</dbReference>
<evidence type="ECO:0000256" key="4">
    <source>
        <dbReference type="ARBA" id="ARBA00012604"/>
    </source>
</evidence>
<dbReference type="FunCoup" id="A0A4Q1BJQ5">
    <property type="interactions" value="225"/>
</dbReference>
<evidence type="ECO:0000256" key="9">
    <source>
        <dbReference type="ARBA" id="ARBA00022857"/>
    </source>
</evidence>
<keyword evidence="8" id="KW-0274">FAD</keyword>
<dbReference type="Gene3D" id="3.40.920.10">
    <property type="entry name" value="Pyruvate-ferredoxin oxidoreductase, PFOR, domain III"/>
    <property type="match status" value="1"/>
</dbReference>
<comment type="pathway">
    <text evidence="3">Sulfur metabolism; hydrogen sulfide biosynthesis; hydrogen sulfide from sulfite (NADPH route): step 1/1.</text>
</comment>
<dbReference type="InterPro" id="IPR001709">
    <property type="entry name" value="Flavoprot_Pyr_Nucl_cyt_Rdtase"/>
</dbReference>
<dbReference type="SUPFAM" id="SSF53323">
    <property type="entry name" value="Pyruvate-ferredoxin oxidoreductase, PFOR, domain III"/>
    <property type="match status" value="1"/>
</dbReference>
<dbReference type="EMBL" id="SDIL01000056">
    <property type="protein sequence ID" value="RXK37968.1"/>
    <property type="molecule type" value="Genomic_DNA"/>
</dbReference>
<keyword evidence="17" id="KW-1185">Reference proteome</keyword>
<dbReference type="InterPro" id="IPR017927">
    <property type="entry name" value="FAD-bd_FR_type"/>
</dbReference>
<dbReference type="OrthoDB" id="1856718at2759"/>
<gene>
    <name evidence="16" type="ORF">M231_04754</name>
</gene>
<dbReference type="SUPFAM" id="SSF52343">
    <property type="entry name" value="Ferredoxin reductase-like, C-terminal NADP-linked domain"/>
    <property type="match status" value="1"/>
</dbReference>
<dbReference type="GO" id="GO:0010181">
    <property type="term" value="F:FMN binding"/>
    <property type="evidence" value="ECO:0007669"/>
    <property type="project" value="TreeGrafter"/>
</dbReference>
<keyword evidence="11" id="KW-0560">Oxidoreductase</keyword>
<dbReference type="Gene3D" id="1.20.990.10">
    <property type="entry name" value="NADPH-cytochrome p450 Reductase, Chain A, domain 3"/>
    <property type="match status" value="1"/>
</dbReference>
<comment type="cofactor">
    <cofactor evidence="1">
        <name>FMN</name>
        <dbReference type="ChEBI" id="CHEBI:58210"/>
    </cofactor>
</comment>
<evidence type="ECO:0000256" key="6">
    <source>
        <dbReference type="ARBA" id="ARBA00022630"/>
    </source>
</evidence>
<evidence type="ECO:0000256" key="2">
    <source>
        <dbReference type="ARBA" id="ARBA00001974"/>
    </source>
</evidence>
<dbReference type="GO" id="GO:0005829">
    <property type="term" value="C:cytosol"/>
    <property type="evidence" value="ECO:0007669"/>
    <property type="project" value="TreeGrafter"/>
</dbReference>
<name>A0A4Q1BJQ5_TREME</name>
<keyword evidence="7" id="KW-0288">FMN</keyword>
<evidence type="ECO:0000256" key="7">
    <source>
        <dbReference type="ARBA" id="ARBA00022643"/>
    </source>
</evidence>
<evidence type="ECO:0000313" key="16">
    <source>
        <dbReference type="EMBL" id="RXK37968.1"/>
    </source>
</evidence>
<dbReference type="FunFam" id="3.40.50.80:FF:000033">
    <property type="entry name" value="Sulfite reductase (NADPH) flavoprotein alpha-component"/>
    <property type="match status" value="1"/>
</dbReference>
<reference evidence="16 17" key="1">
    <citation type="submission" date="2016-06" db="EMBL/GenBank/DDBJ databases">
        <title>Evolution of pathogenesis and genome organization in the Tremellales.</title>
        <authorList>
            <person name="Cuomo C."/>
            <person name="Litvintseva A."/>
            <person name="Heitman J."/>
            <person name="Chen Y."/>
            <person name="Sun S."/>
            <person name="Springer D."/>
            <person name="Dromer F."/>
            <person name="Young S."/>
            <person name="Zeng Q."/>
            <person name="Chapman S."/>
            <person name="Gujja S."/>
            <person name="Saif S."/>
            <person name="Birren B."/>
        </authorList>
    </citation>
    <scope>NUCLEOTIDE SEQUENCE [LARGE SCALE GENOMIC DNA]</scope>
    <source>
        <strain evidence="16 17">ATCC 28783</strain>
    </source>
</reference>
<dbReference type="InterPro" id="IPR023173">
    <property type="entry name" value="NADPH_Cyt_P450_Rdtase_alpha"/>
</dbReference>
<dbReference type="AlphaFoldDB" id="A0A4Q1BJQ5"/>
<dbReference type="GO" id="GO:0004783">
    <property type="term" value="F:sulfite reductase (NADPH) activity"/>
    <property type="evidence" value="ECO:0007669"/>
    <property type="project" value="UniProtKB-EC"/>
</dbReference>
<dbReference type="InterPro" id="IPR017938">
    <property type="entry name" value="Riboflavin_synthase-like_b-brl"/>
</dbReference>
<feature type="compositionally biased region" description="Polar residues" evidence="14">
    <location>
        <begin position="38"/>
        <end position="50"/>
    </location>
</feature>
<dbReference type="Pfam" id="PF00667">
    <property type="entry name" value="FAD_binding_1"/>
    <property type="match status" value="1"/>
</dbReference>
<dbReference type="CDD" id="cd06207">
    <property type="entry name" value="CyPoR_like"/>
    <property type="match status" value="1"/>
</dbReference>
<dbReference type="GO" id="GO:0050660">
    <property type="term" value="F:flavin adenine dinucleotide binding"/>
    <property type="evidence" value="ECO:0007669"/>
    <property type="project" value="TreeGrafter"/>
</dbReference>
<evidence type="ECO:0000259" key="15">
    <source>
        <dbReference type="PROSITE" id="PS51384"/>
    </source>
</evidence>
<evidence type="ECO:0000256" key="12">
    <source>
        <dbReference type="ARBA" id="ARBA00052219"/>
    </source>
</evidence>
<dbReference type="PRINTS" id="PR00371">
    <property type="entry name" value="FPNCR"/>
</dbReference>
<comment type="cofactor">
    <cofactor evidence="2">
        <name>FAD</name>
        <dbReference type="ChEBI" id="CHEBI:57692"/>
    </cofactor>
</comment>
<evidence type="ECO:0000256" key="3">
    <source>
        <dbReference type="ARBA" id="ARBA00004774"/>
    </source>
</evidence>
<comment type="caution">
    <text evidence="16">The sequence shown here is derived from an EMBL/GenBank/DDBJ whole genome shotgun (WGS) entry which is preliminary data.</text>
</comment>
<dbReference type="Gene3D" id="2.40.30.10">
    <property type="entry name" value="Translation factors"/>
    <property type="match status" value="1"/>
</dbReference>